<feature type="signal peptide" evidence="2">
    <location>
        <begin position="1"/>
        <end position="23"/>
    </location>
</feature>
<dbReference type="RefSeq" id="WP_143949125.1">
    <property type="nucleotide sequence ID" value="NZ_BAABMB010000001.1"/>
</dbReference>
<protein>
    <submittedName>
        <fullName evidence="3">Uncharacterized protein</fullName>
    </submittedName>
</protein>
<dbReference type="EMBL" id="VLTJ01000029">
    <property type="protein sequence ID" value="TSH92759.1"/>
    <property type="molecule type" value="Genomic_DNA"/>
</dbReference>
<dbReference type="AlphaFoldDB" id="A0A556AIQ8"/>
<evidence type="ECO:0000256" key="2">
    <source>
        <dbReference type="SAM" id="SignalP"/>
    </source>
</evidence>
<keyword evidence="4" id="KW-1185">Reference proteome</keyword>
<feature type="region of interest" description="Disordered" evidence="1">
    <location>
        <begin position="99"/>
        <end position="118"/>
    </location>
</feature>
<name>A0A556AIQ8_9BURK</name>
<feature type="chain" id="PRO_5022056730" evidence="2">
    <location>
        <begin position="24"/>
        <end position="118"/>
    </location>
</feature>
<reference evidence="3 4" key="1">
    <citation type="submission" date="2019-07" db="EMBL/GenBank/DDBJ databases">
        <title>Qingshengfaniella alkalisoli gen. nov., sp. nov., isolated from saline soil.</title>
        <authorList>
            <person name="Xu L."/>
            <person name="Huang X.-X."/>
            <person name="Sun J.-Q."/>
        </authorList>
    </citation>
    <scope>NUCLEOTIDE SEQUENCE [LARGE SCALE GENOMIC DNA]</scope>
    <source>
        <strain evidence="3 4">DSM 27279</strain>
    </source>
</reference>
<accession>A0A556AIQ8</accession>
<comment type="caution">
    <text evidence="3">The sequence shown here is derived from an EMBL/GenBank/DDBJ whole genome shotgun (WGS) entry which is preliminary data.</text>
</comment>
<sequence>MKAIRCASIALAIAGTCSLPANAQDYNYVPGWANTHNHRYKGQGNGGEWSAKTELFAKLSVRGPATQCTLENLSDADGNAIVNRYRREARKTNETTALRSAHQQVEIHHRQLKARGKC</sequence>
<evidence type="ECO:0000256" key="1">
    <source>
        <dbReference type="SAM" id="MobiDB-lite"/>
    </source>
</evidence>
<dbReference type="Proteomes" id="UP000318405">
    <property type="component" value="Unassembled WGS sequence"/>
</dbReference>
<gene>
    <name evidence="3" type="ORF">FOZ76_15225</name>
</gene>
<evidence type="ECO:0000313" key="4">
    <source>
        <dbReference type="Proteomes" id="UP000318405"/>
    </source>
</evidence>
<organism evidence="3 4">
    <name type="scientific">Verticiella sediminum</name>
    <dbReference type="NCBI Taxonomy" id="1247510"/>
    <lineage>
        <taxon>Bacteria</taxon>
        <taxon>Pseudomonadati</taxon>
        <taxon>Pseudomonadota</taxon>
        <taxon>Betaproteobacteria</taxon>
        <taxon>Burkholderiales</taxon>
        <taxon>Alcaligenaceae</taxon>
        <taxon>Verticiella</taxon>
    </lineage>
</organism>
<keyword evidence="2" id="KW-0732">Signal</keyword>
<evidence type="ECO:0000313" key="3">
    <source>
        <dbReference type="EMBL" id="TSH92759.1"/>
    </source>
</evidence>
<proteinExistence type="predicted"/>
<dbReference type="OrthoDB" id="7595526at2"/>